<dbReference type="AlphaFoldDB" id="A0A3P3ZCW7"/>
<name>A0A3P3ZCW7_LEIBR</name>
<gene>
    <name evidence="1" type="ORF">LBRM2904_30.2010</name>
</gene>
<dbReference type="Proteomes" id="UP000319462">
    <property type="component" value="Chromosome 30"/>
</dbReference>
<organism evidence="1 2">
    <name type="scientific">Leishmania braziliensis MHOM/BR/75/M2904</name>
    <dbReference type="NCBI Taxonomy" id="420245"/>
    <lineage>
        <taxon>Eukaryota</taxon>
        <taxon>Discoba</taxon>
        <taxon>Euglenozoa</taxon>
        <taxon>Kinetoplastea</taxon>
        <taxon>Metakinetoplastina</taxon>
        <taxon>Trypanosomatida</taxon>
        <taxon>Trypanosomatidae</taxon>
        <taxon>Leishmaniinae</taxon>
        <taxon>Leishmania</taxon>
        <taxon>Leishmania braziliensis species complex</taxon>
    </lineage>
</organism>
<reference evidence="1 2" key="1">
    <citation type="submission" date="2018-09" db="EMBL/GenBank/DDBJ databases">
        <authorList>
            <person name="Peiro R."/>
            <person name="Begona"/>
            <person name="Cbmso G."/>
            <person name="Lopez M."/>
            <person name="Gonzalez S."/>
        </authorList>
    </citation>
    <scope>NUCLEOTIDE SEQUENCE [LARGE SCALE GENOMIC DNA]</scope>
</reference>
<dbReference type="EMBL" id="LS997629">
    <property type="protein sequence ID" value="SYZ68015.1"/>
    <property type="molecule type" value="Genomic_DNA"/>
</dbReference>
<proteinExistence type="predicted"/>
<evidence type="ECO:0000313" key="2">
    <source>
        <dbReference type="Proteomes" id="UP000319462"/>
    </source>
</evidence>
<evidence type="ECO:0000313" key="1">
    <source>
        <dbReference type="EMBL" id="SYZ68015.1"/>
    </source>
</evidence>
<accession>A0A3P3ZCW7</accession>
<protein>
    <submittedName>
        <fullName evidence="1">Hypothetical_protein</fullName>
    </submittedName>
</protein>
<sequence length="160" mass="17516">MAASGRVYRVRLSQLSLGQPPQPSTFNWSLAPVQTSPPDTLKAAEGYLGEGGDTRKRMRPRLCSNDYLEHFIWPTPAAGVVRPKLVADCAWVDVSTVRSHALYHYDDAFWVPFSTSHSFAAWHRASLCAARDSKCAPGGMGARVWLGNLVYVQLIATPGA</sequence>